<keyword evidence="1" id="KW-0812">Transmembrane</keyword>
<dbReference type="EMBL" id="FMXE01000019">
    <property type="protein sequence ID" value="SDA84760.1"/>
    <property type="molecule type" value="Genomic_DNA"/>
</dbReference>
<dbReference type="AlphaFoldDB" id="A0A1G5YR49"/>
<feature type="transmembrane region" description="Helical" evidence="1">
    <location>
        <begin position="93"/>
        <end position="119"/>
    </location>
</feature>
<dbReference type="OrthoDB" id="826128at2"/>
<reference evidence="3" key="1">
    <citation type="submission" date="2016-10" db="EMBL/GenBank/DDBJ databases">
        <authorList>
            <person name="Varghese N."/>
            <person name="Submissions S."/>
        </authorList>
    </citation>
    <scope>NUCLEOTIDE SEQUENCE [LARGE SCALE GENOMIC DNA]</scope>
    <source>
        <strain evidence="3">DSM 22703</strain>
    </source>
</reference>
<evidence type="ECO:0008006" key="4">
    <source>
        <dbReference type="Google" id="ProtNLM"/>
    </source>
</evidence>
<keyword evidence="3" id="KW-1185">Reference proteome</keyword>
<evidence type="ECO:0000313" key="3">
    <source>
        <dbReference type="Proteomes" id="UP000198756"/>
    </source>
</evidence>
<feature type="transmembrane region" description="Helical" evidence="1">
    <location>
        <begin position="66"/>
        <end position="87"/>
    </location>
</feature>
<evidence type="ECO:0000256" key="1">
    <source>
        <dbReference type="SAM" id="Phobius"/>
    </source>
</evidence>
<organism evidence="2 3">
    <name type="scientific">Algoriphagus alkaliphilus</name>
    <dbReference type="NCBI Taxonomy" id="279824"/>
    <lineage>
        <taxon>Bacteria</taxon>
        <taxon>Pseudomonadati</taxon>
        <taxon>Bacteroidota</taxon>
        <taxon>Cytophagia</taxon>
        <taxon>Cytophagales</taxon>
        <taxon>Cyclobacteriaceae</taxon>
        <taxon>Algoriphagus</taxon>
    </lineage>
</organism>
<name>A0A1G5YR49_9BACT</name>
<dbReference type="STRING" id="279824.SAMN03080617_02753"/>
<keyword evidence="1" id="KW-1133">Transmembrane helix</keyword>
<proteinExistence type="predicted"/>
<sequence length="127" mass="14717">MALPKSIHLRFVLFSAAIAVLIVTLNFLLPQVIHEKIWEIYFFMVITSFLIGLLNGFLLKSFAENFFQIMVLAMILRLIASLVFIGLEVWPGMANIILFIADFFMIFLFYLVFDIYTFLANLRPISK</sequence>
<feature type="transmembrane region" description="Helical" evidence="1">
    <location>
        <begin position="40"/>
        <end position="59"/>
    </location>
</feature>
<feature type="transmembrane region" description="Helical" evidence="1">
    <location>
        <begin position="7"/>
        <end position="28"/>
    </location>
</feature>
<protein>
    <recommendedName>
        <fullName evidence="4">ATP synthase I chain</fullName>
    </recommendedName>
</protein>
<dbReference type="Proteomes" id="UP000198756">
    <property type="component" value="Unassembled WGS sequence"/>
</dbReference>
<keyword evidence="1" id="KW-0472">Membrane</keyword>
<evidence type="ECO:0000313" key="2">
    <source>
        <dbReference type="EMBL" id="SDA84760.1"/>
    </source>
</evidence>
<gene>
    <name evidence="2" type="ORF">SAMN03080617_02753</name>
</gene>
<dbReference type="RefSeq" id="WP_092730912.1">
    <property type="nucleotide sequence ID" value="NZ_FMXE01000019.1"/>
</dbReference>
<accession>A0A1G5YR49</accession>